<dbReference type="Proteomes" id="UP000001623">
    <property type="component" value="Chromosome"/>
</dbReference>
<evidence type="ECO:0000313" key="1">
    <source>
        <dbReference type="EMBL" id="AEH88149.1"/>
    </source>
</evidence>
<dbReference type="AlphaFoldDB" id="F7XZT5"/>
<sequence length="82" mass="9218">MSTRSDKRKPVTLDEIEAGLDLVARRMEKLGSRADLYLPIWRALERERDKRVEKHVILAAAQARLARSPSTQSTGRTAAQSS</sequence>
<accession>F7XZT5</accession>
<dbReference type="HOGENOM" id="CLU_2554308_0_0_5"/>
<gene>
    <name evidence="1" type="ordered locus">Mesop_3707</name>
</gene>
<dbReference type="STRING" id="536019.Mesop_3707"/>
<protein>
    <submittedName>
        <fullName evidence="1">Uncharacterized protein</fullName>
    </submittedName>
</protein>
<reference evidence="1 2" key="1">
    <citation type="submission" date="2010-10" db="EMBL/GenBank/DDBJ databases">
        <title>Complete sequence of Mesorhizobium opportunistum WSM2075.</title>
        <authorList>
            <consortium name="US DOE Joint Genome Institute"/>
            <person name="Lucas S."/>
            <person name="Copeland A."/>
            <person name="Lapidus A."/>
            <person name="Cheng J.-F."/>
            <person name="Bruce D."/>
            <person name="Goodwin L."/>
            <person name="Pitluck S."/>
            <person name="Chertkov O."/>
            <person name="Misra M."/>
            <person name="Detter J.C."/>
            <person name="Han C."/>
            <person name="Tapia R."/>
            <person name="Land M."/>
            <person name="Hauser L."/>
            <person name="Kyrpides N."/>
            <person name="Ovchinnikova G."/>
            <person name="Mavrommatis K.M."/>
            <person name="Tiwari R.P."/>
            <person name="Howieson J.G."/>
            <person name="O'Hara G.W."/>
            <person name="Nandasena K.G."/>
            <person name="Woyke T."/>
        </authorList>
    </citation>
    <scope>NUCLEOTIDE SEQUENCE [LARGE SCALE GENOMIC DNA]</scope>
    <source>
        <strain evidence="2">LMG 24607 / HAMBI 3007 / WSM2075</strain>
    </source>
</reference>
<proteinExistence type="predicted"/>
<dbReference type="RefSeq" id="WP_013894833.1">
    <property type="nucleotide sequence ID" value="NC_015675.1"/>
</dbReference>
<name>F7XZT5_MESOW</name>
<dbReference type="EMBL" id="CP002279">
    <property type="protein sequence ID" value="AEH88149.1"/>
    <property type="molecule type" value="Genomic_DNA"/>
</dbReference>
<organism evidence="1 2">
    <name type="scientific">Mesorhizobium opportunistum (strain LMG 24607 / HAMBI 3007 / WSM2075)</name>
    <dbReference type="NCBI Taxonomy" id="536019"/>
    <lineage>
        <taxon>Bacteria</taxon>
        <taxon>Pseudomonadati</taxon>
        <taxon>Pseudomonadota</taxon>
        <taxon>Alphaproteobacteria</taxon>
        <taxon>Hyphomicrobiales</taxon>
        <taxon>Phyllobacteriaceae</taxon>
        <taxon>Mesorhizobium</taxon>
    </lineage>
</organism>
<evidence type="ECO:0000313" key="2">
    <source>
        <dbReference type="Proteomes" id="UP000001623"/>
    </source>
</evidence>
<dbReference type="KEGG" id="mop:Mesop_3707"/>